<gene>
    <name evidence="1" type="ORF">HMPREF0620_1479</name>
</gene>
<dbReference type="RefSeq" id="WP_006290731.1">
    <property type="nucleotide sequence ID" value="NZ_AP012333.1"/>
</dbReference>
<comment type="caution">
    <text evidence="1">The sequence shown here is derived from an EMBL/GenBank/DDBJ whole genome shotgun (WGS) entry which is preliminary data.</text>
</comment>
<evidence type="ECO:0000313" key="1">
    <source>
        <dbReference type="EMBL" id="EFT82794.1"/>
    </source>
</evidence>
<dbReference type="eggNOG" id="ENOG5033WP1">
    <property type="taxonomic scope" value="Bacteria"/>
</dbReference>
<reference evidence="1 2" key="1">
    <citation type="submission" date="2010-12" db="EMBL/GenBank/DDBJ databases">
        <authorList>
            <person name="Muzny D."/>
            <person name="Qin X."/>
            <person name="Buhay C."/>
            <person name="Dugan-Rocha S."/>
            <person name="Ding Y."/>
            <person name="Chen G."/>
            <person name="Hawes A."/>
            <person name="Holder M."/>
            <person name="Jhangiani S."/>
            <person name="Johnson A."/>
            <person name="Khan Z."/>
            <person name="Li Z."/>
            <person name="Liu W."/>
            <person name="Liu X."/>
            <person name="Perez L."/>
            <person name="Shen H."/>
            <person name="Wang Q."/>
            <person name="Watt J."/>
            <person name="Xi L."/>
            <person name="Xin Y."/>
            <person name="Zhou J."/>
            <person name="Deng J."/>
            <person name="Jiang H."/>
            <person name="Liu Y."/>
            <person name="Qu J."/>
            <person name="Song X.-Z."/>
            <person name="Zhang L."/>
            <person name="Villasana D."/>
            <person name="Johnson A."/>
            <person name="Liu J."/>
            <person name="Liyanage D."/>
            <person name="Lorensuhewa L."/>
            <person name="Robinson T."/>
            <person name="Song A."/>
            <person name="Song B.-B."/>
            <person name="Dinh H."/>
            <person name="Thornton R."/>
            <person name="Coyle M."/>
            <person name="Francisco L."/>
            <person name="Jackson L."/>
            <person name="Javaid M."/>
            <person name="Korchina V."/>
            <person name="Kovar C."/>
            <person name="Mata R."/>
            <person name="Mathew T."/>
            <person name="Ngo R."/>
            <person name="Nguyen L."/>
            <person name="Nguyen N."/>
            <person name="Okwuonu G."/>
            <person name="Ongeri F."/>
            <person name="Pham C."/>
            <person name="Simmons D."/>
            <person name="Wilczek-Boney K."/>
            <person name="Hale W."/>
            <person name="Jakkamsetti A."/>
            <person name="Pham P."/>
            <person name="Ruth R."/>
            <person name="San Lucas F."/>
            <person name="Warren J."/>
            <person name="Zhang J."/>
            <person name="Zhao Z."/>
            <person name="Zhou C."/>
            <person name="Zhu D."/>
            <person name="Lee S."/>
            <person name="Bess C."/>
            <person name="Blankenburg K."/>
            <person name="Forbes L."/>
            <person name="Fu Q."/>
            <person name="Gubbala S."/>
            <person name="Hirani K."/>
            <person name="Jayaseelan J.C."/>
            <person name="Lara F."/>
            <person name="Munidasa M."/>
            <person name="Palculict T."/>
            <person name="Patil S."/>
            <person name="Pu L.-L."/>
            <person name="Saada N."/>
            <person name="Tang L."/>
            <person name="Weissenberger G."/>
            <person name="Zhu Y."/>
            <person name="Hemphill L."/>
            <person name="Shang Y."/>
            <person name="Youmans B."/>
            <person name="Ayvaz T."/>
            <person name="Ross M."/>
            <person name="Santibanez J."/>
            <person name="Aqrawi P."/>
            <person name="Gross S."/>
            <person name="Joshi V."/>
            <person name="Fowler G."/>
            <person name="Nazareth L."/>
            <person name="Reid J."/>
            <person name="Worley K."/>
            <person name="Petrosino J."/>
            <person name="Highlander S."/>
            <person name="Gibbs R."/>
        </authorList>
    </citation>
    <scope>NUCLEOTIDE SEQUENCE [LARGE SCALE GENOMIC DNA]</scope>
    <source>
        <strain evidence="1 2">DSM 10105</strain>
    </source>
</reference>
<keyword evidence="2" id="KW-1185">Reference proteome</keyword>
<protein>
    <submittedName>
        <fullName evidence="1">Uncharacterized protein</fullName>
    </submittedName>
</protein>
<dbReference type="EMBL" id="AEON01000002">
    <property type="protein sequence ID" value="EFT82794.1"/>
    <property type="molecule type" value="Genomic_DNA"/>
</dbReference>
<proteinExistence type="predicted"/>
<dbReference type="HOGENOM" id="CLU_1056869_0_0_11"/>
<organism evidence="1 2">
    <name type="scientific">Parascardovia denticolens DSM 10105 = JCM 12538</name>
    <dbReference type="NCBI Taxonomy" id="864564"/>
    <lineage>
        <taxon>Bacteria</taxon>
        <taxon>Bacillati</taxon>
        <taxon>Actinomycetota</taxon>
        <taxon>Actinomycetes</taxon>
        <taxon>Bifidobacteriales</taxon>
        <taxon>Bifidobacteriaceae</taxon>
        <taxon>Parascardovia</taxon>
    </lineage>
</organism>
<sequence length="263" mass="29237">MVNGLSLEQEAVLTICRDNHDRVFNEPNSFEYSALDDLKTANMVDVKDSSLGSFLRFHGMLPAGLEHYNKARKERKQFKSVSDAADELMMKLAVEDRHKQESQENGETPFVRTNEADPRYYRELSNAGLIDVRWADNRPYLVQVTDDGRHYAEGDFMNQHPNTSLPNIIINNNNQANSNANAAIEGTTINAAISALMQLSNVSEKDKSAAESAAKELDTAAKNKDKKSFAEKLETLAGILKNSTETATTLLPFVANAIHLLFS</sequence>
<evidence type="ECO:0000313" key="2">
    <source>
        <dbReference type="Proteomes" id="UP000004946"/>
    </source>
</evidence>
<accession>E6K206</accession>
<name>E6K206_PARDN</name>
<dbReference type="Proteomes" id="UP000004946">
    <property type="component" value="Chromosome"/>
</dbReference>
<dbReference type="AlphaFoldDB" id="E6K206"/>